<organism evidence="5">
    <name type="scientific">Adineta steineri</name>
    <dbReference type="NCBI Taxonomy" id="433720"/>
    <lineage>
        <taxon>Eukaryota</taxon>
        <taxon>Metazoa</taxon>
        <taxon>Spiralia</taxon>
        <taxon>Gnathifera</taxon>
        <taxon>Rotifera</taxon>
        <taxon>Eurotatoria</taxon>
        <taxon>Bdelloidea</taxon>
        <taxon>Adinetida</taxon>
        <taxon>Adinetidae</taxon>
        <taxon>Adineta</taxon>
    </lineage>
</organism>
<dbReference type="Gene3D" id="3.50.50.60">
    <property type="entry name" value="FAD/NAD(P)-binding domain"/>
    <property type="match status" value="2"/>
</dbReference>
<dbReference type="InterPro" id="IPR050775">
    <property type="entry name" value="FAD-binding_Monooxygenases"/>
</dbReference>
<dbReference type="SUPFAM" id="SSF51905">
    <property type="entry name" value="FAD/NAD(P)-binding domain"/>
    <property type="match status" value="3"/>
</dbReference>
<reference evidence="5" key="1">
    <citation type="submission" date="2021-02" db="EMBL/GenBank/DDBJ databases">
        <authorList>
            <person name="Nowell W R."/>
        </authorList>
    </citation>
    <scope>NUCLEOTIDE SEQUENCE</scope>
</reference>
<keyword evidence="3" id="KW-0521">NADP</keyword>
<protein>
    <recommendedName>
        <fullName evidence="7">Cyclohexanone monooxygenase</fullName>
    </recommendedName>
</protein>
<keyword evidence="2" id="KW-0274">FAD</keyword>
<sequence>MESLTQNKKFHFDAIVIGAGFGGLYSLYKLRNDLGLNVRGFEKGNGVGGTWYWNRYPGALSDSESFVYCYSFDKKLLQDWNFNTRYIRQPEVLTYLNHVTDRYNLRKDIEFNTDVTAAYYDELHNIWQIRTDKGEQFTATFLFTALGLLAAANYPNIKGRETFKGECYHTSAWPEHVTFDNKRVAVIGTGSTGVQVITSIAPKVKHLTVFQRTPQYSVPVGQAPLSEEHVSQIKKDYDRTWKLVRNSLVAMGFEESTTSAMTVSEEERRDIYQKAWDAGGGFRFGFGTFCDTFTDPLANEAAASFIRSKIAKIVNDPETAKKLTPYDLYARRPLCDNGYYATYNRENVSLVDIKATPIVEITPMGIKTSDGIEHKVDLLIFATGFDAVDGNYKRLDIRGRNGISIKDHWKDGPTSYLGVTTTGFPNMFMVLGPNGPFSNLPPAIELEIDWSIELIRYAKQSGLDIIEPTRAAENLWTVTCKEIAAQTLFSSPNSWIFGANIPGKPRTVMFFLGGFSAFRQKLDEEAAGNYRNFVLSSKLNKTISIAS</sequence>
<evidence type="ECO:0000256" key="4">
    <source>
        <dbReference type="ARBA" id="ARBA00023002"/>
    </source>
</evidence>
<evidence type="ECO:0000256" key="2">
    <source>
        <dbReference type="ARBA" id="ARBA00022827"/>
    </source>
</evidence>
<evidence type="ECO:0008006" key="7">
    <source>
        <dbReference type="Google" id="ProtNLM"/>
    </source>
</evidence>
<gene>
    <name evidence="6" type="ORF">OKA104_LOCUS13502</name>
    <name evidence="5" type="ORF">VCS650_LOCUS6858</name>
</gene>
<dbReference type="InterPro" id="IPR036188">
    <property type="entry name" value="FAD/NAD-bd_sf"/>
</dbReference>
<dbReference type="GO" id="GO:0016491">
    <property type="term" value="F:oxidoreductase activity"/>
    <property type="evidence" value="ECO:0007669"/>
    <property type="project" value="UniProtKB-KW"/>
</dbReference>
<evidence type="ECO:0000313" key="6">
    <source>
        <dbReference type="EMBL" id="CAF3715684.1"/>
    </source>
</evidence>
<dbReference type="EMBL" id="CAJNON010000043">
    <property type="protein sequence ID" value="CAF0854660.1"/>
    <property type="molecule type" value="Genomic_DNA"/>
</dbReference>
<dbReference type="Proteomes" id="UP000663881">
    <property type="component" value="Unassembled WGS sequence"/>
</dbReference>
<comment type="caution">
    <text evidence="5">The sequence shown here is derived from an EMBL/GenBank/DDBJ whole genome shotgun (WGS) entry which is preliminary data.</text>
</comment>
<keyword evidence="1" id="KW-0285">Flavoprotein</keyword>
<dbReference type="Proteomes" id="UP000663891">
    <property type="component" value="Unassembled WGS sequence"/>
</dbReference>
<proteinExistence type="predicted"/>
<evidence type="ECO:0000313" key="5">
    <source>
        <dbReference type="EMBL" id="CAF0854660.1"/>
    </source>
</evidence>
<evidence type="ECO:0000256" key="1">
    <source>
        <dbReference type="ARBA" id="ARBA00022630"/>
    </source>
</evidence>
<dbReference type="PANTHER" id="PTHR43098:SF5">
    <property type="entry name" value="DUAL-FUNCTIONAL MONOOXYGENASE_METHYLTRANSFERASE PSOF"/>
    <property type="match status" value="1"/>
</dbReference>
<name>A0A813WMZ8_9BILA</name>
<dbReference type="AlphaFoldDB" id="A0A813WMZ8"/>
<evidence type="ECO:0000256" key="3">
    <source>
        <dbReference type="ARBA" id="ARBA00022857"/>
    </source>
</evidence>
<dbReference type="OrthoDB" id="66881at2759"/>
<dbReference type="EMBL" id="CAJOAY010000684">
    <property type="protein sequence ID" value="CAF3715684.1"/>
    <property type="molecule type" value="Genomic_DNA"/>
</dbReference>
<accession>A0A813WMZ8</accession>
<dbReference type="PANTHER" id="PTHR43098">
    <property type="entry name" value="L-ORNITHINE N(5)-MONOOXYGENASE-RELATED"/>
    <property type="match status" value="1"/>
</dbReference>
<keyword evidence="4" id="KW-0560">Oxidoreductase</keyword>
<dbReference type="Pfam" id="PF13738">
    <property type="entry name" value="Pyr_redox_3"/>
    <property type="match status" value="1"/>
</dbReference>